<evidence type="ECO:0000313" key="1">
    <source>
        <dbReference type="EMBL" id="QWE90348.1"/>
    </source>
</evidence>
<keyword evidence="1" id="KW-0614">Plasmid</keyword>
<dbReference type="InterPro" id="IPR053842">
    <property type="entry name" value="NikA-like"/>
</dbReference>
<dbReference type="EMBL" id="MZ171245">
    <property type="protein sequence ID" value="QWE90348.1"/>
    <property type="molecule type" value="Genomic_DNA"/>
</dbReference>
<gene>
    <name evidence="1" type="primary">mobC</name>
</gene>
<dbReference type="Pfam" id="PF21983">
    <property type="entry name" value="NikA-like"/>
    <property type="match status" value="1"/>
</dbReference>
<reference evidence="1" key="1">
    <citation type="journal article" date="2021" name="Antimicrob. Agents Chemother.">
        <title>Detection of poxtA2, a presumptive poxtA ancestor, in a plasmid from a linezolid-resistant Enterococcus gallinarum.</title>
        <authorList>
            <person name="Baccani I."/>
            <person name="Antonelli A."/>
            <person name="Di Pilato V."/>
            <person name="Coppi M."/>
            <person name="Di Maggio T."/>
            <person name="Spinicci M."/>
            <person name="Villagran A.L."/>
            <person name="Revollo C."/>
            <person name="Bartoloni A."/>
            <person name="Rossolini G.M."/>
        </authorList>
    </citation>
    <scope>NUCLEOTIDE SEQUENCE</scope>
    <source>
        <plasmid evidence="1">pIB-BOL</plasmid>
    </source>
</reference>
<dbReference type="AlphaFoldDB" id="A0A8E8PJ11"/>
<organism evidence="1">
    <name type="scientific">Enterococcus gallinarum</name>
    <dbReference type="NCBI Taxonomy" id="1353"/>
    <lineage>
        <taxon>Bacteria</taxon>
        <taxon>Bacillati</taxon>
        <taxon>Bacillota</taxon>
        <taxon>Bacilli</taxon>
        <taxon>Lactobacillales</taxon>
        <taxon>Enterococcaceae</taxon>
        <taxon>Enterococcus</taxon>
    </lineage>
</organism>
<proteinExistence type="predicted"/>
<protein>
    <submittedName>
        <fullName evidence="1">Plasmid mobilization relaxosome protein MobC</fullName>
    </submittedName>
</protein>
<sequence length="114" mass="13451">MSKSTYTQVNFRLTEKEKEAWQQQANQLNMTLPKFTKHIMNSFFELGYIKQPKLDHQQGAEIAKHLGRLGGNVNQIAKWCHTHKETISEEQVNRLAFNLEQVQKELKQVWQQLN</sequence>
<accession>A0A8E8PJ11</accession>
<name>A0A8E8PJ11_ENTGA</name>
<geneLocation type="plasmid" evidence="1">
    <name>pIB-BOL</name>
</geneLocation>